<feature type="binding site" evidence="20">
    <location>
        <position position="713"/>
    </location>
    <ligand>
        <name>Ca(2+)</name>
        <dbReference type="ChEBI" id="CHEBI:29108"/>
        <label>2</label>
    </ligand>
</feature>
<dbReference type="InterPro" id="IPR033132">
    <property type="entry name" value="GH_1_N_CS"/>
</dbReference>
<dbReference type="PROSITE" id="PS00436">
    <property type="entry name" value="PEROXIDASE_2"/>
    <property type="match status" value="1"/>
</dbReference>
<evidence type="ECO:0000256" key="19">
    <source>
        <dbReference type="PIRSR" id="PIRSR600823-2"/>
    </source>
</evidence>
<evidence type="ECO:0000256" key="13">
    <source>
        <dbReference type="ARBA" id="ARBA00023004"/>
    </source>
</evidence>
<keyword evidence="9 24" id="KW-0732">Signal</keyword>
<feature type="disulfide bond" evidence="22">
    <location>
        <begin position="658"/>
        <end position="685"/>
    </location>
</feature>
<dbReference type="SUPFAM" id="SSF51445">
    <property type="entry name" value="(Trans)glycosidases"/>
    <property type="match status" value="1"/>
</dbReference>
<dbReference type="InterPro" id="IPR001360">
    <property type="entry name" value="Glyco_hydro_1"/>
</dbReference>
<organism evidence="26 27">
    <name type="scientific">Digitaria exilis</name>
    <dbReference type="NCBI Taxonomy" id="1010633"/>
    <lineage>
        <taxon>Eukaryota</taxon>
        <taxon>Viridiplantae</taxon>
        <taxon>Streptophyta</taxon>
        <taxon>Embryophyta</taxon>
        <taxon>Tracheophyta</taxon>
        <taxon>Spermatophyta</taxon>
        <taxon>Magnoliopsida</taxon>
        <taxon>Liliopsida</taxon>
        <taxon>Poales</taxon>
        <taxon>Poaceae</taxon>
        <taxon>PACMAD clade</taxon>
        <taxon>Panicoideae</taxon>
        <taxon>Panicodae</taxon>
        <taxon>Paniceae</taxon>
        <taxon>Anthephorinae</taxon>
        <taxon>Digitaria</taxon>
    </lineage>
</organism>
<comment type="function">
    <text evidence="2">Removal of H(2)O(2), oxidation of toxic reductants, biosynthesis and degradation of lignin, suberization, auxin catabolism, response to environmental stresses such as wounding, pathogen attack and oxidative stress. These functions might be dependent on each isozyme/isoform in each plant tissue.</text>
</comment>
<evidence type="ECO:0000256" key="17">
    <source>
        <dbReference type="ARBA" id="ARBA00023324"/>
    </source>
</evidence>
<dbReference type="InterPro" id="IPR010255">
    <property type="entry name" value="Haem_peroxidase_sf"/>
</dbReference>
<keyword evidence="10" id="KW-0378">Hydrolase</keyword>
<feature type="binding site" description="axial binding residue" evidence="20">
    <location>
        <position position="651"/>
    </location>
    <ligand>
        <name>heme b</name>
        <dbReference type="ChEBI" id="CHEBI:60344"/>
    </ligand>
    <ligandPart>
        <name>Fe</name>
        <dbReference type="ChEBI" id="CHEBI:18248"/>
    </ligandPart>
</feature>
<dbReference type="GO" id="GO:0042744">
    <property type="term" value="P:hydrogen peroxide catabolic process"/>
    <property type="evidence" value="ECO:0007669"/>
    <property type="project" value="UniProtKB-KW"/>
</dbReference>
<dbReference type="GO" id="GO:0006979">
    <property type="term" value="P:response to oxidative stress"/>
    <property type="evidence" value="ECO:0007669"/>
    <property type="project" value="InterPro"/>
</dbReference>
<dbReference type="Gene3D" id="1.10.520.10">
    <property type="match status" value="1"/>
</dbReference>
<keyword evidence="12" id="KW-0560">Oxidoreductase</keyword>
<dbReference type="Pfam" id="PF00232">
    <property type="entry name" value="Glyco_hydro_1"/>
    <property type="match status" value="1"/>
</dbReference>
<evidence type="ECO:0000256" key="22">
    <source>
        <dbReference type="PIRSR" id="PIRSR600823-5"/>
    </source>
</evidence>
<feature type="binding site" evidence="20">
    <location>
        <position position="531"/>
    </location>
    <ligand>
        <name>Ca(2+)</name>
        <dbReference type="ChEBI" id="CHEBI:29108"/>
        <label>1</label>
    </ligand>
</feature>
<dbReference type="PRINTS" id="PR00458">
    <property type="entry name" value="PEROXIDASE"/>
</dbReference>
<dbReference type="Proteomes" id="UP000636709">
    <property type="component" value="Unassembled WGS sequence"/>
</dbReference>
<keyword evidence="8 20" id="KW-0479">Metal-binding</keyword>
<comment type="cofactor">
    <cofactor evidence="20">
        <name>heme b</name>
        <dbReference type="ChEBI" id="CHEBI:60344"/>
    </cofactor>
    <text evidence="20">Binds 1 heme b (iron(II)-protoporphyrin IX) group per subunit.</text>
</comment>
<feature type="binding site" evidence="20">
    <location>
        <position position="708"/>
    </location>
    <ligand>
        <name>Ca(2+)</name>
        <dbReference type="ChEBI" id="CHEBI:29108"/>
        <label>2</label>
    </ligand>
</feature>
<protein>
    <recommendedName>
        <fullName evidence="5">peroxidase</fullName>
        <ecNumber evidence="5">1.11.1.7</ecNumber>
    </recommendedName>
</protein>
<comment type="caution">
    <text evidence="26">The sequence shown here is derived from an EMBL/GenBank/DDBJ whole genome shotgun (WGS) entry which is preliminary data.</text>
</comment>
<keyword evidence="6" id="KW-0575">Peroxidase</keyword>
<feature type="disulfide bond" evidence="22">
    <location>
        <begin position="525"/>
        <end position="530"/>
    </location>
</feature>
<evidence type="ECO:0000256" key="14">
    <source>
        <dbReference type="ARBA" id="ARBA00023108"/>
    </source>
</evidence>
<dbReference type="GO" id="GO:0046872">
    <property type="term" value="F:metal ion binding"/>
    <property type="evidence" value="ECO:0007669"/>
    <property type="project" value="UniProtKB-KW"/>
</dbReference>
<evidence type="ECO:0000256" key="5">
    <source>
        <dbReference type="ARBA" id="ARBA00012313"/>
    </source>
</evidence>
<keyword evidence="13 20" id="KW-0408">Iron</keyword>
<comment type="cofactor">
    <cofactor evidence="20">
        <name>Ca(2+)</name>
        <dbReference type="ChEBI" id="CHEBI:29108"/>
    </cofactor>
    <text evidence="20">Binds 2 calcium ions per subunit.</text>
</comment>
<evidence type="ECO:0000256" key="1">
    <source>
        <dbReference type="ARBA" id="ARBA00000189"/>
    </source>
</evidence>
<evidence type="ECO:0000256" key="23">
    <source>
        <dbReference type="RuleBase" id="RU004241"/>
    </source>
</evidence>
<dbReference type="FunFam" id="1.10.520.10:FF:000010">
    <property type="entry name" value="Peroxidase"/>
    <property type="match status" value="1"/>
</dbReference>
<dbReference type="GO" id="GO:0005576">
    <property type="term" value="C:extracellular region"/>
    <property type="evidence" value="ECO:0007669"/>
    <property type="project" value="UniProtKB-SubCell"/>
</dbReference>
<dbReference type="InterPro" id="IPR033905">
    <property type="entry name" value="Secretory_peroxidase"/>
</dbReference>
<feature type="site" description="Transition state stabilizer" evidence="21">
    <location>
        <position position="519"/>
    </location>
</feature>
<feature type="active site" description="Proton acceptor" evidence="18">
    <location>
        <position position="523"/>
    </location>
</feature>
<evidence type="ECO:0000256" key="4">
    <source>
        <dbReference type="ARBA" id="ARBA00010838"/>
    </source>
</evidence>
<evidence type="ECO:0000256" key="6">
    <source>
        <dbReference type="ARBA" id="ARBA00022559"/>
    </source>
</evidence>
<keyword evidence="27" id="KW-1185">Reference proteome</keyword>
<comment type="similarity">
    <text evidence="4">Belongs to the glycosyl hydrolase 1 family.</text>
</comment>
<evidence type="ECO:0000256" key="9">
    <source>
        <dbReference type="ARBA" id="ARBA00022729"/>
    </source>
</evidence>
<dbReference type="GO" id="GO:0020037">
    <property type="term" value="F:heme binding"/>
    <property type="evidence" value="ECO:0007669"/>
    <property type="project" value="InterPro"/>
</dbReference>
<accession>A0A835EWD2</accession>
<dbReference type="OrthoDB" id="2859658at2759"/>
<evidence type="ECO:0000256" key="18">
    <source>
        <dbReference type="PIRSR" id="PIRSR600823-1"/>
    </source>
</evidence>
<evidence type="ECO:0000313" key="26">
    <source>
        <dbReference type="EMBL" id="KAF8719988.1"/>
    </source>
</evidence>
<evidence type="ECO:0000259" key="25">
    <source>
        <dbReference type="PROSITE" id="PS50873"/>
    </source>
</evidence>
<dbReference type="InterPro" id="IPR000823">
    <property type="entry name" value="Peroxidase_pln"/>
</dbReference>
<evidence type="ECO:0000256" key="21">
    <source>
        <dbReference type="PIRSR" id="PIRSR600823-4"/>
    </source>
</evidence>
<dbReference type="PANTHER" id="PTHR10353:SF204">
    <property type="entry name" value="BETA-GLUCOSIDASE 20"/>
    <property type="match status" value="1"/>
</dbReference>
<dbReference type="AlphaFoldDB" id="A0A835EWD2"/>
<dbReference type="EC" id="1.11.1.7" evidence="5"/>
<comment type="similarity">
    <text evidence="23">Belongs to the peroxidase family.</text>
</comment>
<feature type="binding site" evidence="20">
    <location>
        <position position="533"/>
    </location>
    <ligand>
        <name>Ca(2+)</name>
        <dbReference type="ChEBI" id="CHEBI:29108"/>
        <label>1</label>
    </ligand>
</feature>
<keyword evidence="15 22" id="KW-1015">Disulfide bond</keyword>
<keyword evidence="7" id="KW-0349">Heme</keyword>
<evidence type="ECO:0000256" key="8">
    <source>
        <dbReference type="ARBA" id="ARBA00022723"/>
    </source>
</evidence>
<dbReference type="EMBL" id="JACEFO010001700">
    <property type="protein sequence ID" value="KAF8719988.1"/>
    <property type="molecule type" value="Genomic_DNA"/>
</dbReference>
<dbReference type="GO" id="GO:0048511">
    <property type="term" value="P:rhythmic process"/>
    <property type="evidence" value="ECO:0007669"/>
    <property type="project" value="UniProtKB-KW"/>
</dbReference>
<comment type="subcellular location">
    <subcellularLocation>
        <location evidence="3">Secreted</location>
    </subcellularLocation>
</comment>
<keyword evidence="17" id="KW-0376">Hydrogen peroxide</keyword>
<keyword evidence="16" id="KW-0325">Glycoprotein</keyword>
<feature type="binding site" evidence="20">
    <location>
        <position position="705"/>
    </location>
    <ligand>
        <name>Ca(2+)</name>
        <dbReference type="ChEBI" id="CHEBI:29108"/>
        <label>2</label>
    </ligand>
</feature>
<evidence type="ECO:0000256" key="3">
    <source>
        <dbReference type="ARBA" id="ARBA00004613"/>
    </source>
</evidence>
<evidence type="ECO:0000256" key="7">
    <source>
        <dbReference type="ARBA" id="ARBA00022617"/>
    </source>
</evidence>
<feature type="signal peptide" evidence="24">
    <location>
        <begin position="1"/>
        <end position="26"/>
    </location>
</feature>
<evidence type="ECO:0000256" key="2">
    <source>
        <dbReference type="ARBA" id="ARBA00002322"/>
    </source>
</evidence>
<feature type="binding site" evidence="20">
    <location>
        <position position="545"/>
    </location>
    <ligand>
        <name>Ca(2+)</name>
        <dbReference type="ChEBI" id="CHEBI:29108"/>
        <label>1</label>
    </ligand>
</feature>
<reference evidence="26" key="1">
    <citation type="submission" date="2020-07" db="EMBL/GenBank/DDBJ databases">
        <title>Genome sequence and genetic diversity analysis of an under-domesticated orphan crop, white fonio (Digitaria exilis).</title>
        <authorList>
            <person name="Bennetzen J.L."/>
            <person name="Chen S."/>
            <person name="Ma X."/>
            <person name="Wang X."/>
            <person name="Yssel A.E.J."/>
            <person name="Chaluvadi S.R."/>
            <person name="Johnson M."/>
            <person name="Gangashetty P."/>
            <person name="Hamidou F."/>
            <person name="Sanogo M.D."/>
            <person name="Zwaenepoel A."/>
            <person name="Wallace J."/>
            <person name="Van De Peer Y."/>
            <person name="Van Deynze A."/>
        </authorList>
    </citation>
    <scope>NUCLEOTIDE SEQUENCE</scope>
    <source>
        <tissue evidence="26">Leaves</tissue>
    </source>
</reference>
<evidence type="ECO:0000256" key="15">
    <source>
        <dbReference type="ARBA" id="ARBA00023157"/>
    </source>
</evidence>
<keyword evidence="11 20" id="KW-0106">Calcium</keyword>
<dbReference type="GO" id="GO:0140825">
    <property type="term" value="F:lactoperoxidase activity"/>
    <property type="evidence" value="ECO:0007669"/>
    <property type="project" value="UniProtKB-EC"/>
</dbReference>
<dbReference type="PROSITE" id="PS00653">
    <property type="entry name" value="GLYCOSYL_HYDROL_F1_2"/>
    <property type="match status" value="1"/>
</dbReference>
<dbReference type="Gene3D" id="3.20.20.80">
    <property type="entry name" value="Glycosidases"/>
    <property type="match status" value="2"/>
</dbReference>
<dbReference type="PRINTS" id="PR00461">
    <property type="entry name" value="PLPEROXIDASE"/>
</dbReference>
<proteinExistence type="inferred from homology"/>
<evidence type="ECO:0000256" key="10">
    <source>
        <dbReference type="ARBA" id="ARBA00022801"/>
    </source>
</evidence>
<feature type="domain" description="Plant heme peroxidase family profile" evidence="25">
    <location>
        <begin position="482"/>
        <end position="785"/>
    </location>
</feature>
<dbReference type="PROSITE" id="PS50873">
    <property type="entry name" value="PEROXIDASE_4"/>
    <property type="match status" value="1"/>
</dbReference>
<dbReference type="CDD" id="cd00693">
    <property type="entry name" value="secretory_peroxidase"/>
    <property type="match status" value="1"/>
</dbReference>
<feature type="chain" id="PRO_5032482818" description="peroxidase" evidence="24">
    <location>
        <begin position="27"/>
        <end position="787"/>
    </location>
</feature>
<dbReference type="FunFam" id="1.10.420.10:FF:000007">
    <property type="entry name" value="Peroxidase"/>
    <property type="match status" value="1"/>
</dbReference>
<feature type="disulfide bond" evidence="22">
    <location>
        <begin position="492"/>
        <end position="571"/>
    </location>
</feature>
<evidence type="ECO:0000256" key="20">
    <source>
        <dbReference type="PIRSR" id="PIRSR600823-3"/>
    </source>
</evidence>
<dbReference type="InterPro" id="IPR002016">
    <property type="entry name" value="Haem_peroxidase"/>
</dbReference>
<dbReference type="Pfam" id="PF00141">
    <property type="entry name" value="peroxidase"/>
    <property type="match status" value="1"/>
</dbReference>
<evidence type="ECO:0000313" key="27">
    <source>
        <dbReference type="Proteomes" id="UP000636709"/>
    </source>
</evidence>
<dbReference type="GO" id="GO:0005975">
    <property type="term" value="P:carbohydrate metabolic process"/>
    <property type="evidence" value="ECO:0007669"/>
    <property type="project" value="InterPro"/>
</dbReference>
<dbReference type="PANTHER" id="PTHR10353">
    <property type="entry name" value="GLYCOSYL HYDROLASE"/>
    <property type="match status" value="1"/>
</dbReference>
<evidence type="ECO:0000256" key="16">
    <source>
        <dbReference type="ARBA" id="ARBA00023180"/>
    </source>
</evidence>
<dbReference type="GO" id="GO:0008422">
    <property type="term" value="F:beta-glucosidase activity"/>
    <property type="evidence" value="ECO:0007669"/>
    <property type="project" value="TreeGrafter"/>
</dbReference>
<dbReference type="SUPFAM" id="SSF48113">
    <property type="entry name" value="Heme-dependent peroxidases"/>
    <property type="match status" value="1"/>
</dbReference>
<dbReference type="InterPro" id="IPR017853">
    <property type="entry name" value="GH"/>
</dbReference>
<dbReference type="Gene3D" id="1.10.420.10">
    <property type="entry name" value="Peroxidase, domain 2"/>
    <property type="match status" value="1"/>
</dbReference>
<sequence length="787" mass="86449">MAMGRHIQFLFVSAWALLLWAQCASTLRFTRGDFPESFAFGAGTAAYQYEGAAAEDGRSPSIWDTFAHSERNIFGGTGDIASDGYHKYKEDVKLMSEIGLEAYRFTISWSRLIPGGRGAVNPKGIQINAVLYHMDLPQILEKEYGGWAAQKGVIGLNIYTMWLYPFTYSAEDIKATERAKAFLYGWILHPLVFGDYPETMRKIAGSRLPSFSSYESELVTNAFDFIGLNHYTSSYTSNHPNRIEGQLHDFTADLATLFRGTKDAPPTAMILAGKMVDPHGLELILEYFKEKYGNLTFYIQENGYGGSDGTLNDLERIGYLTKYIASILKAIRNGADVRGYSVWSFVDLYEIFGGFKTHYGLVAVDFDTDERRRLPRRSAHWYSDFLKNNAAIESGCDGGTASCYVDARKAMRRTVGGDRVGLMPHRERAVGSTGVVPGGSRNTEVLRCGKRTGAAACEASGVVSQCFSKLVSASGSATNGGGLKLGYYSSSCPRAEDIVSEQVSQLYHKHGNTAVSWLRALFHDCMVGSCDASLLLDTTGTVVSEKASPRSFGMRNFKYIDAIKSALELECPGTVSCADVLALAARDGAAILGGPRHVAMRTGRMDSLASHRADVERDVPNHNDTVSSVLSRFAAAGVDGAEAVVALLGAHSVGRVHCSNLVARLYPSVDAAMDRAYGGYLRGRCPKAEYGEEEDERDVAYARNDRVTPMVLDNVYYMNLMARRGLLLVDQRLADDPRTAPFVEKMAADNDYFHERFAAALLKLSENNPLGDDEGEVRRDCRFVNKA</sequence>
<evidence type="ECO:0000256" key="11">
    <source>
        <dbReference type="ARBA" id="ARBA00022837"/>
    </source>
</evidence>
<feature type="binding site" evidence="19">
    <location>
        <position position="620"/>
    </location>
    <ligand>
        <name>substrate</name>
    </ligand>
</feature>
<dbReference type="InterPro" id="IPR019794">
    <property type="entry name" value="Peroxidases_AS"/>
</dbReference>
<name>A0A835EWD2_9POAL</name>
<gene>
    <name evidence="26" type="ORF">HU200_024758</name>
</gene>
<evidence type="ECO:0000256" key="24">
    <source>
        <dbReference type="SAM" id="SignalP"/>
    </source>
</evidence>
<feature type="binding site" evidence="20">
    <location>
        <position position="527"/>
    </location>
    <ligand>
        <name>Ca(2+)</name>
        <dbReference type="ChEBI" id="CHEBI:29108"/>
        <label>1</label>
    </ligand>
</feature>
<feature type="disulfide bond" evidence="22">
    <location>
        <begin position="577"/>
        <end position="781"/>
    </location>
</feature>
<feature type="binding site" evidence="20">
    <location>
        <position position="524"/>
    </location>
    <ligand>
        <name>Ca(2+)</name>
        <dbReference type="ChEBI" id="CHEBI:29108"/>
        <label>1</label>
    </ligand>
</feature>
<comment type="catalytic activity">
    <reaction evidence="1">
        <text>2 a phenolic donor + H2O2 = 2 a phenolic radical donor + 2 H2O</text>
        <dbReference type="Rhea" id="RHEA:56136"/>
        <dbReference type="ChEBI" id="CHEBI:15377"/>
        <dbReference type="ChEBI" id="CHEBI:16240"/>
        <dbReference type="ChEBI" id="CHEBI:139520"/>
        <dbReference type="ChEBI" id="CHEBI:139521"/>
        <dbReference type="EC" id="1.11.1.7"/>
    </reaction>
</comment>
<keyword evidence="14" id="KW-0090">Biological rhythms</keyword>
<evidence type="ECO:0000256" key="12">
    <source>
        <dbReference type="ARBA" id="ARBA00023002"/>
    </source>
</evidence>